<accession>A0A699UC59</accession>
<sequence length="87" mass="9721">SSSHRCGLLNPYLIQGSQCLHNTSAVKDYLTRAFCSTYDIFLAPFIEKRTIGCYLLYAPSNVRATSWIHISQRSRKGPSEVIGLQAV</sequence>
<dbReference type="GO" id="GO:0006508">
    <property type="term" value="P:proteolysis"/>
    <property type="evidence" value="ECO:0007669"/>
    <property type="project" value="UniProtKB-KW"/>
</dbReference>
<protein>
    <submittedName>
        <fullName evidence="1">Ulp1 protease family, C-terminal catalytic domain-containing protein</fullName>
    </submittedName>
</protein>
<feature type="non-terminal residue" evidence="1">
    <location>
        <position position="87"/>
    </location>
</feature>
<proteinExistence type="predicted"/>
<evidence type="ECO:0000313" key="1">
    <source>
        <dbReference type="EMBL" id="GFD20027.1"/>
    </source>
</evidence>
<gene>
    <name evidence="1" type="ORF">Tci_891996</name>
</gene>
<comment type="caution">
    <text evidence="1">The sequence shown here is derived from an EMBL/GenBank/DDBJ whole genome shotgun (WGS) entry which is preliminary data.</text>
</comment>
<feature type="non-terminal residue" evidence="1">
    <location>
        <position position="1"/>
    </location>
</feature>
<dbReference type="GO" id="GO:0008233">
    <property type="term" value="F:peptidase activity"/>
    <property type="evidence" value="ECO:0007669"/>
    <property type="project" value="UniProtKB-KW"/>
</dbReference>
<keyword evidence="1" id="KW-0645">Protease</keyword>
<keyword evidence="1" id="KW-0378">Hydrolase</keyword>
<reference evidence="1" key="1">
    <citation type="journal article" date="2019" name="Sci. Rep.">
        <title>Draft genome of Tanacetum cinerariifolium, the natural source of mosquito coil.</title>
        <authorList>
            <person name="Yamashiro T."/>
            <person name="Shiraishi A."/>
            <person name="Satake H."/>
            <person name="Nakayama K."/>
        </authorList>
    </citation>
    <scope>NUCLEOTIDE SEQUENCE</scope>
</reference>
<dbReference type="EMBL" id="BKCJ011319075">
    <property type="protein sequence ID" value="GFD20027.1"/>
    <property type="molecule type" value="Genomic_DNA"/>
</dbReference>
<dbReference type="AlphaFoldDB" id="A0A699UC59"/>
<organism evidence="1">
    <name type="scientific">Tanacetum cinerariifolium</name>
    <name type="common">Dalmatian daisy</name>
    <name type="synonym">Chrysanthemum cinerariifolium</name>
    <dbReference type="NCBI Taxonomy" id="118510"/>
    <lineage>
        <taxon>Eukaryota</taxon>
        <taxon>Viridiplantae</taxon>
        <taxon>Streptophyta</taxon>
        <taxon>Embryophyta</taxon>
        <taxon>Tracheophyta</taxon>
        <taxon>Spermatophyta</taxon>
        <taxon>Magnoliopsida</taxon>
        <taxon>eudicotyledons</taxon>
        <taxon>Gunneridae</taxon>
        <taxon>Pentapetalae</taxon>
        <taxon>asterids</taxon>
        <taxon>campanulids</taxon>
        <taxon>Asterales</taxon>
        <taxon>Asteraceae</taxon>
        <taxon>Asteroideae</taxon>
        <taxon>Anthemideae</taxon>
        <taxon>Anthemidinae</taxon>
        <taxon>Tanacetum</taxon>
    </lineage>
</organism>
<name>A0A699UC59_TANCI</name>